<feature type="transmembrane region" description="Helical" evidence="2">
    <location>
        <begin position="45"/>
        <end position="62"/>
    </location>
</feature>
<dbReference type="Proteomes" id="UP000282483">
    <property type="component" value="Chromosome"/>
</dbReference>
<proteinExistence type="predicted"/>
<accession>A0A2Z5UVV7</accession>
<name>A0A2Z5UVV7_9COXI</name>
<keyword evidence="1" id="KW-0175">Coiled coil</keyword>
<sequence length="234" mass="25494">MDKKTYNVNEEEYQFQEPETAAHFSATSAAPETPSIFERINRQNIIAGFIFILLIFGTYKLLSGLFHGVKQPAVEKIKPVAKLDASKQGMVVNVDSTTTRLDHLAQGQLDVQSSIQSLDSELSSIQTTLANLTTQLAQVNDEVQSLHAGQETLIKSQIKPVKKAVAEKEIPKPIYYVRAIIPGRVWLTTQEGTTLTLGVGDKLAGYGVLDSINADQGVVTFSSGAVIGYSPDDR</sequence>
<dbReference type="AlphaFoldDB" id="A0A2Z5UVV7"/>
<keyword evidence="4" id="KW-1185">Reference proteome</keyword>
<keyword evidence="2" id="KW-1133">Transmembrane helix</keyword>
<feature type="coiled-coil region" evidence="1">
    <location>
        <begin position="115"/>
        <end position="142"/>
    </location>
</feature>
<dbReference type="KEGG" id="rvi:RVIR1_06120"/>
<evidence type="ECO:0000313" key="4">
    <source>
        <dbReference type="Proteomes" id="UP000282483"/>
    </source>
</evidence>
<organism evidence="3 4">
    <name type="scientific">Candidatus Rickettsiella viridis</name>
    <dbReference type="NCBI Taxonomy" id="676208"/>
    <lineage>
        <taxon>Bacteria</taxon>
        <taxon>Pseudomonadati</taxon>
        <taxon>Pseudomonadota</taxon>
        <taxon>Gammaproteobacteria</taxon>
        <taxon>Legionellales</taxon>
        <taxon>Coxiellaceae</taxon>
        <taxon>Rickettsiella</taxon>
    </lineage>
</organism>
<protein>
    <submittedName>
        <fullName evidence="3">Dot/Icm secretion system protein IcmG</fullName>
    </submittedName>
</protein>
<keyword evidence="2" id="KW-0472">Membrane</keyword>
<keyword evidence="2" id="KW-0812">Transmembrane</keyword>
<evidence type="ECO:0000313" key="3">
    <source>
        <dbReference type="EMBL" id="BBB15113.1"/>
    </source>
</evidence>
<evidence type="ECO:0000256" key="1">
    <source>
        <dbReference type="SAM" id="Coils"/>
    </source>
</evidence>
<dbReference type="EMBL" id="AP018005">
    <property type="protein sequence ID" value="BBB15113.1"/>
    <property type="molecule type" value="Genomic_DNA"/>
</dbReference>
<reference evidence="3 4" key="1">
    <citation type="submission" date="2017-03" db="EMBL/GenBank/DDBJ databases">
        <title>The genome sequence of Candidatus Rickettsiella viridis.</title>
        <authorList>
            <person name="Nikoh N."/>
            <person name="Tsuchida T."/>
            <person name="Yamaguchi K."/>
            <person name="Maeda T."/>
            <person name="Shigenobu S."/>
            <person name="Fukatsu T."/>
        </authorList>
    </citation>
    <scope>NUCLEOTIDE SEQUENCE [LARGE SCALE GENOMIC DNA]</scope>
    <source>
        <strain evidence="3 4">Ap-RA04</strain>
    </source>
</reference>
<gene>
    <name evidence="3" type="primary">icmG</name>
    <name evidence="3" type="ORF">RVIR1_06120</name>
</gene>
<evidence type="ECO:0000256" key="2">
    <source>
        <dbReference type="SAM" id="Phobius"/>
    </source>
</evidence>